<accession>A0A4Q2S8C7</accession>
<name>A0A4Q2S8C7_9ACTN</name>
<evidence type="ECO:0000256" key="1">
    <source>
        <dbReference type="SAM" id="MobiDB-lite"/>
    </source>
</evidence>
<feature type="region of interest" description="Disordered" evidence="1">
    <location>
        <begin position="200"/>
        <end position="220"/>
    </location>
</feature>
<evidence type="ECO:0000313" key="3">
    <source>
        <dbReference type="Proteomes" id="UP000291838"/>
    </source>
</evidence>
<comment type="caution">
    <text evidence="2">The sequence shown here is derived from an EMBL/GenBank/DDBJ whole genome shotgun (WGS) entry which is preliminary data.</text>
</comment>
<protein>
    <submittedName>
        <fullName evidence="2">Uncharacterized protein</fullName>
    </submittedName>
</protein>
<dbReference type="AlphaFoldDB" id="A0A4Q2S8C7"/>
<dbReference type="OrthoDB" id="3769699at2"/>
<evidence type="ECO:0000313" key="2">
    <source>
        <dbReference type="EMBL" id="RYB96643.1"/>
    </source>
</evidence>
<dbReference type="EMBL" id="SDWS01000001">
    <property type="protein sequence ID" value="RYB96643.1"/>
    <property type="molecule type" value="Genomic_DNA"/>
</dbReference>
<sequence length="220" mass="23363">MGEAASAGAWSLDLAEDVDLPGWVWLPEDMDAAQRRGWVDEVTPTVLELVSAPEGGGEPVSEAEIRGLIESGLDARADAESYAMYMVWPVRAPAAVMCHVNLARIEDLPAWGDIQGRMHAVEARNLGPGVQITTEVTVESDDGPEELVTVVYVFADDEAAILVNLEPSLPQLVGPAMVGIGMFVNALAVSRPDGRAFTAQPSTAPIITGDEWPSNEEGVS</sequence>
<organism evidence="2 3">
    <name type="scientific">Nocardioides glacieisoli</name>
    <dbReference type="NCBI Taxonomy" id="1168730"/>
    <lineage>
        <taxon>Bacteria</taxon>
        <taxon>Bacillati</taxon>
        <taxon>Actinomycetota</taxon>
        <taxon>Actinomycetes</taxon>
        <taxon>Propionibacteriales</taxon>
        <taxon>Nocardioidaceae</taxon>
        <taxon>Nocardioides</taxon>
    </lineage>
</organism>
<proteinExistence type="predicted"/>
<reference evidence="2 3" key="1">
    <citation type="submission" date="2019-01" db="EMBL/GenBank/DDBJ databases">
        <title>Novel species of Nocardioides.</title>
        <authorList>
            <person name="Liu Q."/>
            <person name="Xin Y.-H."/>
        </authorList>
    </citation>
    <scope>NUCLEOTIDE SEQUENCE [LARGE SCALE GENOMIC DNA]</scope>
    <source>
        <strain evidence="2 3">HLT3-15</strain>
    </source>
</reference>
<gene>
    <name evidence="2" type="ORF">EUA06_03530</name>
</gene>
<dbReference type="RefSeq" id="WP_129473591.1">
    <property type="nucleotide sequence ID" value="NZ_SDWS01000001.1"/>
</dbReference>
<keyword evidence="3" id="KW-1185">Reference proteome</keyword>
<dbReference type="Proteomes" id="UP000291838">
    <property type="component" value="Unassembled WGS sequence"/>
</dbReference>